<sequence length="402" mass="44699">MEENRRVKIRIEGLYKIFGRQQDRARQMLLKGKSKDEILKKTGCAIGVADASFDIYEGETLVVMGLSGSGKSTLLRCVNRIHEPSYGKIFVDDQDVTIMEADELRELRRKKFGMVFQSFALLPHRTVQQNVEFGLDIQGVSPEVRAEKARTALASVGLEGWEDYYPDKLSGGMKQRVGLARALAVEPDVLLMDEAFSALDPLIRTDMQDELLALESEVKKTILFITHDLDEALKMGDRIVLMKDGEVVQIGTPEEILSSPANEYVAKFVENVDITKVLTAQDVMKKARPVAFVKDGPRTALHKMRDANISGIFVVRQNHELVGHVSAERAAEALKKEEKWLDHVVDREEIPTVLPDTPLREIFPMAGGKNPVAVVDEKNILKGVIVRGAILAALAEQGGNND</sequence>
<organism evidence="7 8">
    <name type="scientific">Alkalispirochaeta americana</name>
    <dbReference type="NCBI Taxonomy" id="159291"/>
    <lineage>
        <taxon>Bacteria</taxon>
        <taxon>Pseudomonadati</taxon>
        <taxon>Spirochaetota</taxon>
        <taxon>Spirochaetia</taxon>
        <taxon>Spirochaetales</taxon>
        <taxon>Spirochaetaceae</taxon>
        <taxon>Alkalispirochaeta</taxon>
    </lineage>
</organism>
<dbReference type="GO" id="GO:0006865">
    <property type="term" value="P:amino acid transport"/>
    <property type="evidence" value="ECO:0007669"/>
    <property type="project" value="UniProtKB-KW"/>
</dbReference>
<dbReference type="Gene3D" id="3.40.50.300">
    <property type="entry name" value="P-loop containing nucleotide triphosphate hydrolases"/>
    <property type="match status" value="1"/>
</dbReference>
<dbReference type="InterPro" id="IPR051921">
    <property type="entry name" value="ABC_osmolyte_uptake_ATP-bind"/>
</dbReference>
<dbReference type="InterPro" id="IPR005892">
    <property type="entry name" value="Gly-betaine_transp_ATP-bd"/>
</dbReference>
<dbReference type="InterPro" id="IPR003439">
    <property type="entry name" value="ABC_transporter-like_ATP-bd"/>
</dbReference>
<accession>A0A1N6U128</accession>
<dbReference type="Gene3D" id="3.10.580.10">
    <property type="entry name" value="CBS-domain"/>
    <property type="match status" value="1"/>
</dbReference>
<dbReference type="InterPro" id="IPR000644">
    <property type="entry name" value="CBS_dom"/>
</dbReference>
<dbReference type="GO" id="GO:0005524">
    <property type="term" value="F:ATP binding"/>
    <property type="evidence" value="ECO:0007669"/>
    <property type="project" value="UniProtKB-KW"/>
</dbReference>
<dbReference type="PROSITE" id="PS50893">
    <property type="entry name" value="ABC_TRANSPORTER_2"/>
    <property type="match status" value="1"/>
</dbReference>
<evidence type="ECO:0000256" key="3">
    <source>
        <dbReference type="ARBA" id="ARBA00022741"/>
    </source>
</evidence>
<evidence type="ECO:0000256" key="4">
    <source>
        <dbReference type="ARBA" id="ARBA00022840"/>
    </source>
</evidence>
<dbReference type="PROSITE" id="PS00211">
    <property type="entry name" value="ABC_TRANSPORTER_1"/>
    <property type="match status" value="1"/>
</dbReference>
<proteinExistence type="inferred from homology"/>
<feature type="domain" description="ABC transporter" evidence="6">
    <location>
        <begin position="9"/>
        <end position="269"/>
    </location>
</feature>
<evidence type="ECO:0000256" key="2">
    <source>
        <dbReference type="ARBA" id="ARBA00022448"/>
    </source>
</evidence>
<keyword evidence="3" id="KW-0547">Nucleotide-binding</keyword>
<dbReference type="RefSeq" id="WP_076489031.1">
    <property type="nucleotide sequence ID" value="NZ_FTMS01000011.1"/>
</dbReference>
<dbReference type="InterPro" id="IPR003593">
    <property type="entry name" value="AAA+_ATPase"/>
</dbReference>
<dbReference type="PANTHER" id="PTHR43869:SF1">
    <property type="entry name" value="GLYCINE BETAINE_PROLINE BETAINE TRANSPORT SYSTEM ATP-BINDING PROTEIN PROV"/>
    <property type="match status" value="1"/>
</dbReference>
<evidence type="ECO:0000259" key="6">
    <source>
        <dbReference type="PROSITE" id="PS50893"/>
    </source>
</evidence>
<dbReference type="Pfam" id="PF00005">
    <property type="entry name" value="ABC_tran"/>
    <property type="match status" value="1"/>
</dbReference>
<protein>
    <submittedName>
        <fullName evidence="7">Glycine betaine/proline transport system ATP-binding protein</fullName>
    </submittedName>
</protein>
<dbReference type="InterPro" id="IPR046342">
    <property type="entry name" value="CBS_dom_sf"/>
</dbReference>
<evidence type="ECO:0000313" key="7">
    <source>
        <dbReference type="EMBL" id="SIQ59046.1"/>
    </source>
</evidence>
<dbReference type="Proteomes" id="UP000186400">
    <property type="component" value="Unassembled WGS sequence"/>
</dbReference>
<dbReference type="SMART" id="SM00382">
    <property type="entry name" value="AAA"/>
    <property type="match status" value="1"/>
</dbReference>
<dbReference type="AlphaFoldDB" id="A0A1N6U128"/>
<dbReference type="InterPro" id="IPR017871">
    <property type="entry name" value="ABC_transporter-like_CS"/>
</dbReference>
<dbReference type="OrthoDB" id="9772862at2"/>
<evidence type="ECO:0000256" key="5">
    <source>
        <dbReference type="ARBA" id="ARBA00022970"/>
    </source>
</evidence>
<dbReference type="CDD" id="cd03294">
    <property type="entry name" value="ABC_Pro_Gly_Betaine"/>
    <property type="match status" value="1"/>
</dbReference>
<dbReference type="NCBIfam" id="TIGR01186">
    <property type="entry name" value="proV"/>
    <property type="match status" value="1"/>
</dbReference>
<dbReference type="GO" id="GO:0016020">
    <property type="term" value="C:membrane"/>
    <property type="evidence" value="ECO:0007669"/>
    <property type="project" value="InterPro"/>
</dbReference>
<dbReference type="STRING" id="159291.SAMN05920897_11159"/>
<dbReference type="GO" id="GO:0031460">
    <property type="term" value="P:glycine betaine transport"/>
    <property type="evidence" value="ECO:0007669"/>
    <property type="project" value="InterPro"/>
</dbReference>
<dbReference type="GO" id="GO:0016887">
    <property type="term" value="F:ATP hydrolysis activity"/>
    <property type="evidence" value="ECO:0007669"/>
    <property type="project" value="InterPro"/>
</dbReference>
<name>A0A1N6U128_9SPIO</name>
<dbReference type="GO" id="GO:0006970">
    <property type="term" value="P:response to osmotic stress"/>
    <property type="evidence" value="ECO:0007669"/>
    <property type="project" value="UniProtKB-ARBA"/>
</dbReference>
<keyword evidence="8" id="KW-1185">Reference proteome</keyword>
<dbReference type="EMBL" id="FTMS01000011">
    <property type="protein sequence ID" value="SIQ59046.1"/>
    <property type="molecule type" value="Genomic_DNA"/>
</dbReference>
<keyword evidence="2" id="KW-0813">Transport</keyword>
<evidence type="ECO:0000313" key="8">
    <source>
        <dbReference type="Proteomes" id="UP000186400"/>
    </source>
</evidence>
<dbReference type="FunFam" id="3.40.50.300:FF:000201">
    <property type="entry name" value="Glycine betaine/L-proline ABC transporter ATP-binding protein"/>
    <property type="match status" value="1"/>
</dbReference>
<evidence type="ECO:0000256" key="1">
    <source>
        <dbReference type="ARBA" id="ARBA00005417"/>
    </source>
</evidence>
<dbReference type="SUPFAM" id="SSF54631">
    <property type="entry name" value="CBS-domain pair"/>
    <property type="match status" value="1"/>
</dbReference>
<comment type="similarity">
    <text evidence="1">Belongs to the ABC transporter superfamily.</text>
</comment>
<dbReference type="PANTHER" id="PTHR43869">
    <property type="entry name" value="GLYCINE BETAINE/PROLINE BETAINE TRANSPORT SYSTEM ATP-BINDING PROTEIN PROV"/>
    <property type="match status" value="1"/>
</dbReference>
<dbReference type="SUPFAM" id="SSF52540">
    <property type="entry name" value="P-loop containing nucleoside triphosphate hydrolases"/>
    <property type="match status" value="1"/>
</dbReference>
<keyword evidence="5" id="KW-0029">Amino-acid transport</keyword>
<dbReference type="InterPro" id="IPR027417">
    <property type="entry name" value="P-loop_NTPase"/>
</dbReference>
<reference evidence="7 8" key="1">
    <citation type="submission" date="2017-01" db="EMBL/GenBank/DDBJ databases">
        <authorList>
            <person name="Mah S.A."/>
            <person name="Swanson W.J."/>
            <person name="Moy G.W."/>
            <person name="Vacquier V.D."/>
        </authorList>
    </citation>
    <scope>NUCLEOTIDE SEQUENCE [LARGE SCALE GENOMIC DNA]</scope>
    <source>
        <strain evidence="7 8">ASpG1</strain>
    </source>
</reference>
<gene>
    <name evidence="7" type="ORF">SAMN05920897_11159</name>
</gene>
<dbReference type="Pfam" id="PF00571">
    <property type="entry name" value="CBS"/>
    <property type="match status" value="2"/>
</dbReference>
<keyword evidence="4 7" id="KW-0067">ATP-binding</keyword>